<feature type="domain" description="ABC transmembrane type-1" evidence="9">
    <location>
        <begin position="203"/>
        <end position="394"/>
    </location>
</feature>
<name>A0ABP5QLC4_9ACTN</name>
<organism evidence="10 11">
    <name type="scientific">Kitasatospora cystarginea</name>
    <dbReference type="NCBI Taxonomy" id="58350"/>
    <lineage>
        <taxon>Bacteria</taxon>
        <taxon>Bacillati</taxon>
        <taxon>Actinomycetota</taxon>
        <taxon>Actinomycetes</taxon>
        <taxon>Kitasatosporales</taxon>
        <taxon>Streptomycetaceae</taxon>
        <taxon>Kitasatospora</taxon>
    </lineage>
</organism>
<feature type="compositionally biased region" description="Basic and acidic residues" evidence="8">
    <location>
        <begin position="9"/>
        <end position="31"/>
    </location>
</feature>
<dbReference type="EMBL" id="BAAATR010000007">
    <property type="protein sequence ID" value="GAA2239329.1"/>
    <property type="molecule type" value="Genomic_DNA"/>
</dbReference>
<evidence type="ECO:0000256" key="5">
    <source>
        <dbReference type="ARBA" id="ARBA00022989"/>
    </source>
</evidence>
<evidence type="ECO:0000256" key="3">
    <source>
        <dbReference type="ARBA" id="ARBA00022475"/>
    </source>
</evidence>
<keyword evidence="4 7" id="KW-0812">Transmembrane</keyword>
<dbReference type="PROSITE" id="PS50928">
    <property type="entry name" value="ABC_TM1"/>
    <property type="match status" value="1"/>
</dbReference>
<evidence type="ECO:0000256" key="7">
    <source>
        <dbReference type="RuleBase" id="RU363032"/>
    </source>
</evidence>
<proteinExistence type="inferred from homology"/>
<keyword evidence="5 7" id="KW-1133">Transmembrane helix</keyword>
<dbReference type="Pfam" id="PF12911">
    <property type="entry name" value="OppC_N"/>
    <property type="match status" value="1"/>
</dbReference>
<dbReference type="InterPro" id="IPR035906">
    <property type="entry name" value="MetI-like_sf"/>
</dbReference>
<evidence type="ECO:0000313" key="11">
    <source>
        <dbReference type="Proteomes" id="UP001500305"/>
    </source>
</evidence>
<comment type="caution">
    <text evidence="10">The sequence shown here is derived from an EMBL/GenBank/DDBJ whole genome shotgun (WGS) entry which is preliminary data.</text>
</comment>
<dbReference type="Gene3D" id="1.10.3720.10">
    <property type="entry name" value="MetI-like"/>
    <property type="match status" value="1"/>
</dbReference>
<feature type="transmembrane region" description="Helical" evidence="7">
    <location>
        <begin position="268"/>
        <end position="287"/>
    </location>
</feature>
<dbReference type="InterPro" id="IPR000515">
    <property type="entry name" value="MetI-like"/>
</dbReference>
<evidence type="ECO:0000313" key="10">
    <source>
        <dbReference type="EMBL" id="GAA2239329.1"/>
    </source>
</evidence>
<feature type="transmembrane region" description="Helical" evidence="7">
    <location>
        <begin position="375"/>
        <end position="397"/>
    </location>
</feature>
<evidence type="ECO:0000256" key="8">
    <source>
        <dbReference type="SAM" id="MobiDB-lite"/>
    </source>
</evidence>
<comment type="subcellular location">
    <subcellularLocation>
        <location evidence="1 7">Cell membrane</location>
        <topology evidence="1 7">Multi-pass membrane protein</topology>
    </subcellularLocation>
</comment>
<evidence type="ECO:0000259" key="9">
    <source>
        <dbReference type="PROSITE" id="PS50928"/>
    </source>
</evidence>
<feature type="transmembrane region" description="Helical" evidence="7">
    <location>
        <begin position="326"/>
        <end position="349"/>
    </location>
</feature>
<dbReference type="SUPFAM" id="SSF161098">
    <property type="entry name" value="MetI-like"/>
    <property type="match status" value="1"/>
</dbReference>
<reference evidence="11" key="1">
    <citation type="journal article" date="2019" name="Int. J. Syst. Evol. Microbiol.">
        <title>The Global Catalogue of Microorganisms (GCM) 10K type strain sequencing project: providing services to taxonomists for standard genome sequencing and annotation.</title>
        <authorList>
            <consortium name="The Broad Institute Genomics Platform"/>
            <consortium name="The Broad Institute Genome Sequencing Center for Infectious Disease"/>
            <person name="Wu L."/>
            <person name="Ma J."/>
        </authorList>
    </citation>
    <scope>NUCLEOTIDE SEQUENCE [LARGE SCALE GENOMIC DNA]</scope>
    <source>
        <strain evidence="11">JCM 7356</strain>
    </source>
</reference>
<keyword evidence="3" id="KW-1003">Cell membrane</keyword>
<feature type="transmembrane region" description="Helical" evidence="7">
    <location>
        <begin position="205"/>
        <end position="230"/>
    </location>
</feature>
<keyword evidence="2 7" id="KW-0813">Transport</keyword>
<evidence type="ECO:0000256" key="2">
    <source>
        <dbReference type="ARBA" id="ARBA00022448"/>
    </source>
</evidence>
<dbReference type="PANTHER" id="PTHR43386:SF1">
    <property type="entry name" value="D,D-DIPEPTIDE TRANSPORT SYSTEM PERMEASE PROTEIN DDPC-RELATED"/>
    <property type="match status" value="1"/>
</dbReference>
<comment type="similarity">
    <text evidence="7">Belongs to the binding-protein-dependent transport system permease family.</text>
</comment>
<keyword evidence="6 7" id="KW-0472">Membrane</keyword>
<keyword evidence="11" id="KW-1185">Reference proteome</keyword>
<feature type="transmembrane region" description="Helical" evidence="7">
    <location>
        <begin position="242"/>
        <end position="262"/>
    </location>
</feature>
<dbReference type="InterPro" id="IPR025966">
    <property type="entry name" value="OppC_N"/>
</dbReference>
<feature type="transmembrane region" description="Helical" evidence="7">
    <location>
        <begin position="130"/>
        <end position="151"/>
    </location>
</feature>
<accession>A0ABP5QLC4</accession>
<dbReference type="CDD" id="cd06261">
    <property type="entry name" value="TM_PBP2"/>
    <property type="match status" value="1"/>
</dbReference>
<evidence type="ECO:0000256" key="6">
    <source>
        <dbReference type="ARBA" id="ARBA00023136"/>
    </source>
</evidence>
<evidence type="ECO:0000256" key="1">
    <source>
        <dbReference type="ARBA" id="ARBA00004651"/>
    </source>
</evidence>
<dbReference type="Pfam" id="PF00528">
    <property type="entry name" value="BPD_transp_1"/>
    <property type="match status" value="1"/>
</dbReference>
<feature type="region of interest" description="Disordered" evidence="8">
    <location>
        <begin position="1"/>
        <end position="95"/>
    </location>
</feature>
<sequence length="408" mass="42472">MGNTTPSGAEDRAAGVDRDDQRLRRGDERRASGGGARPPALGRGYPRARRLGESAGAGGTSPSLAAGGTPTQPPRPGAGVDTGSRAAGGEGGVTAPVTAPVAEAGPAKAAGCGPWRLVWDQLRAKSSARFGLVTVALLVLLAALAGPLSALGGWSPEEFDKRAIDPYLGGLPIGDFGGIGTRHWLGVEPGTGRDLFARVLHGGQVSLLIAFTATAVVVVTGTLVGIAAGYFGGRTDAVLSRLMDLTMSFPSLIFMISMMSVAEDVNRILLMTLVIGMFGWPGIARVVRGQTLSLKHREYVEAAKVGGARSWRILTREILPNVSGPIIAYTTLLVPGMIATEAALSYLGVGVRPPTPSWGQMIAESISFYDTDPTYFLIPTVFLFLAVLAFTLLGDALRDILDPRGGRS</sequence>
<protein>
    <recommendedName>
        <fullName evidence="9">ABC transmembrane type-1 domain-containing protein</fullName>
    </recommendedName>
</protein>
<dbReference type="InterPro" id="IPR050366">
    <property type="entry name" value="BP-dependent_transpt_permease"/>
</dbReference>
<dbReference type="PANTHER" id="PTHR43386">
    <property type="entry name" value="OLIGOPEPTIDE TRANSPORT SYSTEM PERMEASE PROTEIN APPC"/>
    <property type="match status" value="1"/>
</dbReference>
<dbReference type="Proteomes" id="UP001500305">
    <property type="component" value="Unassembled WGS sequence"/>
</dbReference>
<gene>
    <name evidence="10" type="ORF">GCM10010430_20660</name>
</gene>
<evidence type="ECO:0000256" key="4">
    <source>
        <dbReference type="ARBA" id="ARBA00022692"/>
    </source>
</evidence>